<organism evidence="2 3">
    <name type="scientific">Aquiflexum gelatinilyticum</name>
    <dbReference type="NCBI Taxonomy" id="2961943"/>
    <lineage>
        <taxon>Bacteria</taxon>
        <taxon>Pseudomonadati</taxon>
        <taxon>Bacteroidota</taxon>
        <taxon>Cytophagia</taxon>
        <taxon>Cytophagales</taxon>
        <taxon>Cyclobacteriaceae</taxon>
        <taxon>Aquiflexum</taxon>
    </lineage>
</organism>
<evidence type="ECO:0000256" key="1">
    <source>
        <dbReference type="SAM" id="Phobius"/>
    </source>
</evidence>
<protein>
    <submittedName>
        <fullName evidence="2">Uncharacterized protein</fullName>
    </submittedName>
</protein>
<gene>
    <name evidence="2" type="ORF">NU887_12150</name>
</gene>
<feature type="transmembrane region" description="Helical" evidence="1">
    <location>
        <begin position="133"/>
        <end position="151"/>
    </location>
</feature>
<feature type="transmembrane region" description="Helical" evidence="1">
    <location>
        <begin position="109"/>
        <end position="126"/>
    </location>
</feature>
<feature type="transmembrane region" description="Helical" evidence="1">
    <location>
        <begin position="21"/>
        <end position="39"/>
    </location>
</feature>
<dbReference type="AlphaFoldDB" id="A0A9X2P4E1"/>
<keyword evidence="1" id="KW-0472">Membrane</keyword>
<dbReference type="InterPro" id="IPR053824">
    <property type="entry name" value="DUF7010"/>
</dbReference>
<dbReference type="Proteomes" id="UP001142175">
    <property type="component" value="Unassembled WGS sequence"/>
</dbReference>
<sequence length="185" mass="21351">MEQKSLSELKFEIQLQTKKGIDFIISAGTLWLAISLVWTLDYSSYNKSILTFMVGAFLLPLALGFSKIMGTNWKVTNNQLQSLGLWLNFAQLIYFPFLIFILIKYPDYFIMTYAIITGAHLFPYAWFYDEMGYAVCAITISFGVLLMTFNMDQEQVWTIPLFTSAMFFLLGGWIGMRIMKIKLNT</sequence>
<name>A0A9X2P4E1_9BACT</name>
<evidence type="ECO:0000313" key="2">
    <source>
        <dbReference type="EMBL" id="MCR9015791.1"/>
    </source>
</evidence>
<comment type="caution">
    <text evidence="2">The sequence shown here is derived from an EMBL/GenBank/DDBJ whole genome shotgun (WGS) entry which is preliminary data.</text>
</comment>
<keyword evidence="1" id="KW-1133">Transmembrane helix</keyword>
<dbReference type="EMBL" id="JANSUY010000010">
    <property type="protein sequence ID" value="MCR9015791.1"/>
    <property type="molecule type" value="Genomic_DNA"/>
</dbReference>
<accession>A0A9X2P4E1</accession>
<feature type="transmembrane region" description="Helical" evidence="1">
    <location>
        <begin position="85"/>
        <end position="103"/>
    </location>
</feature>
<dbReference type="RefSeq" id="WP_258423653.1">
    <property type="nucleotide sequence ID" value="NZ_JANSUY010000010.1"/>
</dbReference>
<feature type="transmembrane region" description="Helical" evidence="1">
    <location>
        <begin position="157"/>
        <end position="176"/>
    </location>
</feature>
<keyword evidence="1" id="KW-0812">Transmembrane</keyword>
<feature type="transmembrane region" description="Helical" evidence="1">
    <location>
        <begin position="45"/>
        <end position="65"/>
    </location>
</feature>
<keyword evidence="3" id="KW-1185">Reference proteome</keyword>
<dbReference type="Pfam" id="PF22765">
    <property type="entry name" value="DUF7010"/>
    <property type="match status" value="1"/>
</dbReference>
<reference evidence="2" key="1">
    <citation type="submission" date="2022-08" db="EMBL/GenBank/DDBJ databases">
        <authorList>
            <person name="Zhang D."/>
        </authorList>
    </citation>
    <scope>NUCLEOTIDE SEQUENCE</scope>
    <source>
        <strain evidence="2">XJ19-11</strain>
    </source>
</reference>
<proteinExistence type="predicted"/>
<evidence type="ECO:0000313" key="3">
    <source>
        <dbReference type="Proteomes" id="UP001142175"/>
    </source>
</evidence>